<keyword evidence="8" id="KW-1015">Disulfide bond</keyword>
<dbReference type="GO" id="GO:0005576">
    <property type="term" value="C:extracellular region"/>
    <property type="evidence" value="ECO:0007669"/>
    <property type="project" value="UniProtKB-SubCell"/>
</dbReference>
<evidence type="ECO:0000256" key="2">
    <source>
        <dbReference type="ARBA" id="ARBA00006722"/>
    </source>
</evidence>
<dbReference type="GO" id="GO:0031640">
    <property type="term" value="P:killing of cells of another organism"/>
    <property type="evidence" value="ECO:0007669"/>
    <property type="project" value="UniProtKB-UniRule"/>
</dbReference>
<evidence type="ECO:0000313" key="10">
    <source>
        <dbReference type="EMBL" id="KAJ6435657.1"/>
    </source>
</evidence>
<dbReference type="GO" id="GO:0050832">
    <property type="term" value="P:defense response to fungus"/>
    <property type="evidence" value="ECO:0007669"/>
    <property type="project" value="UniProtKB-UniRule"/>
</dbReference>
<dbReference type="InterPro" id="IPR039641">
    <property type="entry name" value="LCR"/>
</dbReference>
<evidence type="ECO:0000256" key="1">
    <source>
        <dbReference type="ARBA" id="ARBA00004613"/>
    </source>
</evidence>
<gene>
    <name evidence="10" type="ORF">OIU84_000792</name>
</gene>
<comment type="subcellular location">
    <subcellularLocation>
        <location evidence="1 9">Secreted</location>
    </subcellularLocation>
</comment>
<keyword evidence="6" id="KW-0732">Signal</keyword>
<evidence type="ECO:0000313" key="11">
    <source>
        <dbReference type="Proteomes" id="UP001162972"/>
    </source>
</evidence>
<accession>A0AAD6PMG5</accession>
<comment type="caution">
    <text evidence="10">The sequence shown here is derived from an EMBL/GenBank/DDBJ whole genome shotgun (WGS) entry which is preliminary data.</text>
</comment>
<organism evidence="10 11">
    <name type="scientific">Salix udensis</name>
    <dbReference type="NCBI Taxonomy" id="889485"/>
    <lineage>
        <taxon>Eukaryota</taxon>
        <taxon>Viridiplantae</taxon>
        <taxon>Streptophyta</taxon>
        <taxon>Embryophyta</taxon>
        <taxon>Tracheophyta</taxon>
        <taxon>Spermatophyta</taxon>
        <taxon>Magnoliopsida</taxon>
        <taxon>eudicotyledons</taxon>
        <taxon>Gunneridae</taxon>
        <taxon>Pentapetalae</taxon>
        <taxon>rosids</taxon>
        <taxon>fabids</taxon>
        <taxon>Malpighiales</taxon>
        <taxon>Salicaceae</taxon>
        <taxon>Saliceae</taxon>
        <taxon>Salix</taxon>
    </lineage>
</organism>
<keyword evidence="11" id="KW-1185">Reference proteome</keyword>
<protein>
    <recommendedName>
        <fullName evidence="9">Defensin-like protein</fullName>
    </recommendedName>
</protein>
<name>A0AAD6PMG5_9ROSI</name>
<dbReference type="PANTHER" id="PTHR36788">
    <property type="entry name" value="DEFENSIN-LIKE PROTEIN 183"/>
    <property type="match status" value="1"/>
</dbReference>
<evidence type="ECO:0000256" key="5">
    <source>
        <dbReference type="ARBA" id="ARBA00022577"/>
    </source>
</evidence>
<keyword evidence="5 9" id="KW-0295">Fungicide</keyword>
<sequence>MVTNPASLSFPGVNGEGGEVCIENIGPCDADCSSKCTSKHAGGEGYCSAVNKVFTCRCYYKCGVPPPSSPSPPQLAPPPTTKTCSVGTTRCSVACDENCCNDDCAAKYPGPKEGYGKCVNTGGPPSYILCTCYFKC</sequence>
<dbReference type="Proteomes" id="UP001162972">
    <property type="component" value="Chromosome 18"/>
</dbReference>
<reference evidence="10 11" key="1">
    <citation type="journal article" date="2023" name="Int. J. Mol. Sci.">
        <title>De Novo Assembly and Annotation of 11 Diverse Shrub Willow (Salix) Genomes Reveals Novel Gene Organization in Sex-Linked Regions.</title>
        <authorList>
            <person name="Hyden B."/>
            <person name="Feng K."/>
            <person name="Yates T.B."/>
            <person name="Jawdy S."/>
            <person name="Cereghino C."/>
            <person name="Smart L.B."/>
            <person name="Muchero W."/>
        </authorList>
    </citation>
    <scope>NUCLEOTIDE SEQUENCE [LARGE SCALE GENOMIC DNA]</scope>
    <source>
        <tissue evidence="10">Shoot tip</tissue>
    </source>
</reference>
<keyword evidence="3 9" id="KW-0964">Secreted</keyword>
<evidence type="ECO:0000256" key="7">
    <source>
        <dbReference type="ARBA" id="ARBA00022821"/>
    </source>
</evidence>
<evidence type="ECO:0000256" key="4">
    <source>
        <dbReference type="ARBA" id="ARBA00022529"/>
    </source>
</evidence>
<keyword evidence="4 9" id="KW-0929">Antimicrobial</keyword>
<evidence type="ECO:0000256" key="9">
    <source>
        <dbReference type="RuleBase" id="RU367109"/>
    </source>
</evidence>
<dbReference type="EMBL" id="JAPFFJ010000001">
    <property type="protein sequence ID" value="KAJ6435657.1"/>
    <property type="molecule type" value="Genomic_DNA"/>
</dbReference>
<comment type="similarity">
    <text evidence="2 9">Belongs to the DEFL family.</text>
</comment>
<dbReference type="AlphaFoldDB" id="A0AAD6PMG5"/>
<keyword evidence="7 9" id="KW-0611">Plant defense</keyword>
<evidence type="ECO:0000256" key="8">
    <source>
        <dbReference type="ARBA" id="ARBA00023157"/>
    </source>
</evidence>
<proteinExistence type="inferred from homology"/>
<evidence type="ECO:0000256" key="3">
    <source>
        <dbReference type="ARBA" id="ARBA00022525"/>
    </source>
</evidence>
<evidence type="ECO:0000256" key="6">
    <source>
        <dbReference type="ARBA" id="ARBA00022729"/>
    </source>
</evidence>
<dbReference type="PANTHER" id="PTHR36788:SF2">
    <property type="entry name" value="DEFENSIN-LIKE PROTEIN 183"/>
    <property type="match status" value="1"/>
</dbReference>